<keyword evidence="3" id="KW-1185">Reference proteome</keyword>
<sequence>MTADEQGRDGRQAGRRASADLPVPDSARVVDEAPALFPLVTPGTVARLARSAPQHADDVALVARPQEPRAAGCAARRD</sequence>
<proteinExistence type="predicted"/>
<evidence type="ECO:0000313" key="2">
    <source>
        <dbReference type="EMBL" id="SNS06356.1"/>
    </source>
</evidence>
<name>A0A239BEW7_9ACTN</name>
<protein>
    <submittedName>
        <fullName evidence="2">Uncharacterized protein</fullName>
    </submittedName>
</protein>
<gene>
    <name evidence="2" type="ORF">SAMN06893096_101643</name>
</gene>
<evidence type="ECO:0000313" key="3">
    <source>
        <dbReference type="Proteomes" id="UP000198373"/>
    </source>
</evidence>
<feature type="region of interest" description="Disordered" evidence="1">
    <location>
        <begin position="1"/>
        <end position="26"/>
    </location>
</feature>
<dbReference type="RefSeq" id="WP_089304111.1">
    <property type="nucleotide sequence ID" value="NZ_FZOO01000001.1"/>
</dbReference>
<feature type="compositionally biased region" description="Basic and acidic residues" evidence="1">
    <location>
        <begin position="1"/>
        <end position="12"/>
    </location>
</feature>
<dbReference type="AlphaFoldDB" id="A0A239BEW7"/>
<dbReference type="EMBL" id="FZOO01000001">
    <property type="protein sequence ID" value="SNS06356.1"/>
    <property type="molecule type" value="Genomic_DNA"/>
</dbReference>
<dbReference type="Proteomes" id="UP000198373">
    <property type="component" value="Unassembled WGS sequence"/>
</dbReference>
<organism evidence="2 3">
    <name type="scientific">Geodermatophilus pulveris</name>
    <dbReference type="NCBI Taxonomy" id="1564159"/>
    <lineage>
        <taxon>Bacteria</taxon>
        <taxon>Bacillati</taxon>
        <taxon>Actinomycetota</taxon>
        <taxon>Actinomycetes</taxon>
        <taxon>Geodermatophilales</taxon>
        <taxon>Geodermatophilaceae</taxon>
        <taxon>Geodermatophilus</taxon>
    </lineage>
</organism>
<accession>A0A239BEW7</accession>
<evidence type="ECO:0000256" key="1">
    <source>
        <dbReference type="SAM" id="MobiDB-lite"/>
    </source>
</evidence>
<reference evidence="3" key="1">
    <citation type="submission" date="2017-06" db="EMBL/GenBank/DDBJ databases">
        <authorList>
            <person name="Varghese N."/>
            <person name="Submissions S."/>
        </authorList>
    </citation>
    <scope>NUCLEOTIDE SEQUENCE [LARGE SCALE GENOMIC DNA]</scope>
    <source>
        <strain evidence="3">DSM 46839</strain>
    </source>
</reference>